<feature type="transmembrane region" description="Helical" evidence="1">
    <location>
        <begin position="250"/>
        <end position="269"/>
    </location>
</feature>
<feature type="transmembrane region" description="Helical" evidence="1">
    <location>
        <begin position="215"/>
        <end position="238"/>
    </location>
</feature>
<organism evidence="2 3">
    <name type="scientific">Dermatophagoides pteronyssinus</name>
    <name type="common">European house dust mite</name>
    <dbReference type="NCBI Taxonomy" id="6956"/>
    <lineage>
        <taxon>Eukaryota</taxon>
        <taxon>Metazoa</taxon>
        <taxon>Ecdysozoa</taxon>
        <taxon>Arthropoda</taxon>
        <taxon>Chelicerata</taxon>
        <taxon>Arachnida</taxon>
        <taxon>Acari</taxon>
        <taxon>Acariformes</taxon>
        <taxon>Sarcoptiformes</taxon>
        <taxon>Astigmata</taxon>
        <taxon>Psoroptidia</taxon>
        <taxon>Analgoidea</taxon>
        <taxon>Pyroglyphidae</taxon>
        <taxon>Dermatophagoidinae</taxon>
        <taxon>Dermatophagoides</taxon>
    </lineage>
</organism>
<dbReference type="OrthoDB" id="6527070at2759"/>
<accession>A0A6P6YGC9</accession>
<evidence type="ECO:0000313" key="2">
    <source>
        <dbReference type="Proteomes" id="UP000515146"/>
    </source>
</evidence>
<feature type="transmembrane region" description="Helical" evidence="1">
    <location>
        <begin position="123"/>
        <end position="149"/>
    </location>
</feature>
<dbReference type="Proteomes" id="UP000515146">
    <property type="component" value="Unplaced"/>
</dbReference>
<evidence type="ECO:0000256" key="1">
    <source>
        <dbReference type="SAM" id="Phobius"/>
    </source>
</evidence>
<reference evidence="3" key="1">
    <citation type="submission" date="2025-08" db="UniProtKB">
        <authorList>
            <consortium name="RefSeq"/>
        </authorList>
    </citation>
    <scope>IDENTIFICATION</scope>
    <source>
        <strain evidence="3">Airmid</strain>
    </source>
</reference>
<keyword evidence="1" id="KW-1133">Transmembrane helix</keyword>
<keyword evidence="1" id="KW-0472">Membrane</keyword>
<dbReference type="InParanoid" id="A0A6P6YGC9"/>
<gene>
    <name evidence="3" type="primary">LOC113797649</name>
</gene>
<dbReference type="RefSeq" id="XP_027203864.1">
    <property type="nucleotide sequence ID" value="XM_027348063.1"/>
</dbReference>
<keyword evidence="1" id="KW-0812">Transmembrane</keyword>
<feature type="transmembrane region" description="Helical" evidence="1">
    <location>
        <begin position="18"/>
        <end position="38"/>
    </location>
</feature>
<feature type="non-terminal residue" evidence="3">
    <location>
        <position position="330"/>
    </location>
</feature>
<protein>
    <submittedName>
        <fullName evidence="3">Uncharacterized protein LOC113797649</fullName>
    </submittedName>
</protein>
<dbReference type="AlphaFoldDB" id="A0A6P6YGC9"/>
<name>A0A6P6YGC9_DERPT</name>
<keyword evidence="2" id="KW-1185">Reference proteome</keyword>
<dbReference type="KEGG" id="dpte:113797649"/>
<proteinExistence type="predicted"/>
<feature type="transmembrane region" description="Helical" evidence="1">
    <location>
        <begin position="161"/>
        <end position="189"/>
    </location>
</feature>
<sequence>MDYEQQNISWTFSLIKRAILITLNVWISIVFLLIIVIWPQNDYLISIEMLNEIVHSNRNDFIIIETIIAFVLRECLYYYHLFELIQYKSKITEIIIKYCQYDDNELSLKYRNYLIQFYQKSHFIVIISYRMVNIEILAVYFLAIFFVFYLYQCGQIKLIKLIMTTIFLTIYVCHCIFIISDSLILLSFIQRKLFWYQFHSDYVHLYSETDQFNQALRYVLLFTEFWSKSVVVIGLLFYSHQTKMQMQNTLIIFIFILVFSTINILNFSIAHIPSYNRVCWLSVHRWIARSQWLNLDQRKLLNRFPLRYSLKSRLFLQSMTRNQFGFTCGR</sequence>
<evidence type="ECO:0000313" key="3">
    <source>
        <dbReference type="RefSeq" id="XP_027203864.1"/>
    </source>
</evidence>